<feature type="transmembrane region" description="Helical" evidence="1">
    <location>
        <begin position="12"/>
        <end position="33"/>
    </location>
</feature>
<dbReference type="PANTHER" id="PTHR30336:SF4">
    <property type="entry name" value="ENVELOPE BIOGENESIS FACTOR ELYC"/>
    <property type="match status" value="1"/>
</dbReference>
<evidence type="ECO:0000313" key="3">
    <source>
        <dbReference type="EMBL" id="TKI70414.1"/>
    </source>
</evidence>
<keyword evidence="1" id="KW-0812">Transmembrane</keyword>
<organism evidence="3 4">
    <name type="scientific">Sulfurimonas crateris</name>
    <dbReference type="NCBI Taxonomy" id="2574727"/>
    <lineage>
        <taxon>Bacteria</taxon>
        <taxon>Pseudomonadati</taxon>
        <taxon>Campylobacterota</taxon>
        <taxon>Epsilonproteobacteria</taxon>
        <taxon>Campylobacterales</taxon>
        <taxon>Sulfurimonadaceae</taxon>
        <taxon>Sulfurimonas</taxon>
    </lineage>
</organism>
<comment type="caution">
    <text evidence="3">The sequence shown here is derived from an EMBL/GenBank/DDBJ whole genome shotgun (WGS) entry which is preliminary data.</text>
</comment>
<keyword evidence="1" id="KW-1133">Transmembrane helix</keyword>
<accession>A0A4U2Z8K2</accession>
<evidence type="ECO:0000313" key="4">
    <source>
        <dbReference type="Proteomes" id="UP000309561"/>
    </source>
</evidence>
<dbReference type="RefSeq" id="WP_137012434.1">
    <property type="nucleotide sequence ID" value="NZ_SZPX01000002.1"/>
</dbReference>
<keyword evidence="1" id="KW-0472">Membrane</keyword>
<dbReference type="InterPro" id="IPR014729">
    <property type="entry name" value="Rossmann-like_a/b/a_fold"/>
</dbReference>
<sequence length="248" mass="28087">MEFGFYLKKFVTFFIEPLGFVLALFTIGLYFLLADKRGFAKLFLSLSFAFLLLFSYEPFSNFLVKNLEESYPKYDYNRDIRYIHVLGSGHNTDESQPLSSNIGSSGIKRVLEGVIIHLQTPDSKLVFTGYEGNTDIANAVMNARLAASLGVEEKNMIINPEPKDTKEEALFLRSIVADEKFVLVTSATHMPRSMKLFESLGLNPVAAPTDFRKKKHTGYFKAPDIDSLQNSQIAIHEYFGILWSIIKK</sequence>
<protein>
    <recommendedName>
        <fullName evidence="2">DUF218 domain-containing protein</fullName>
    </recommendedName>
</protein>
<name>A0A4U2Z8K2_9BACT</name>
<dbReference type="InterPro" id="IPR051599">
    <property type="entry name" value="Cell_Envelope_Assoc"/>
</dbReference>
<gene>
    <name evidence="3" type="ORF">FCU45_03780</name>
</gene>
<evidence type="ECO:0000256" key="1">
    <source>
        <dbReference type="SAM" id="Phobius"/>
    </source>
</evidence>
<proteinExistence type="predicted"/>
<dbReference type="GO" id="GO:0005886">
    <property type="term" value="C:plasma membrane"/>
    <property type="evidence" value="ECO:0007669"/>
    <property type="project" value="TreeGrafter"/>
</dbReference>
<dbReference type="CDD" id="cd06259">
    <property type="entry name" value="YdcF-like"/>
    <property type="match status" value="1"/>
</dbReference>
<dbReference type="Proteomes" id="UP000309561">
    <property type="component" value="Unassembled WGS sequence"/>
</dbReference>
<keyword evidence="4" id="KW-1185">Reference proteome</keyword>
<dbReference type="AlphaFoldDB" id="A0A4U2Z8K2"/>
<dbReference type="InterPro" id="IPR003848">
    <property type="entry name" value="DUF218"/>
</dbReference>
<feature type="domain" description="DUF218" evidence="2">
    <location>
        <begin position="82"/>
        <end position="240"/>
    </location>
</feature>
<dbReference type="GO" id="GO:0043164">
    <property type="term" value="P:Gram-negative-bacterium-type cell wall biogenesis"/>
    <property type="evidence" value="ECO:0007669"/>
    <property type="project" value="TreeGrafter"/>
</dbReference>
<dbReference type="EMBL" id="SZPX01000002">
    <property type="protein sequence ID" value="TKI70414.1"/>
    <property type="molecule type" value="Genomic_DNA"/>
</dbReference>
<dbReference type="Pfam" id="PF02698">
    <property type="entry name" value="DUF218"/>
    <property type="match status" value="1"/>
</dbReference>
<dbReference type="Gene3D" id="3.40.50.620">
    <property type="entry name" value="HUPs"/>
    <property type="match status" value="1"/>
</dbReference>
<dbReference type="OrthoDB" id="9809813at2"/>
<dbReference type="GO" id="GO:0000270">
    <property type="term" value="P:peptidoglycan metabolic process"/>
    <property type="evidence" value="ECO:0007669"/>
    <property type="project" value="TreeGrafter"/>
</dbReference>
<feature type="transmembrane region" description="Helical" evidence="1">
    <location>
        <begin position="39"/>
        <end position="56"/>
    </location>
</feature>
<dbReference type="PANTHER" id="PTHR30336">
    <property type="entry name" value="INNER MEMBRANE PROTEIN, PROBABLE PERMEASE"/>
    <property type="match status" value="1"/>
</dbReference>
<evidence type="ECO:0000259" key="2">
    <source>
        <dbReference type="Pfam" id="PF02698"/>
    </source>
</evidence>
<reference evidence="3 4" key="1">
    <citation type="submission" date="2019-04" db="EMBL/GenBank/DDBJ databases">
        <title>Sulfurimonas crateris sp. nov. a facultative anaerobic sulfur-oxidizing chemolithautotrophic bacterium isolated from a terrestrial mud vulcano.</title>
        <authorList>
            <person name="Ratnikova N.M."/>
            <person name="Slobodkin A.I."/>
            <person name="Merkel A.Y."/>
            <person name="Novikov A."/>
            <person name="Bonch-Osmolovskaya E.A."/>
            <person name="Slobodkina G.B."/>
        </authorList>
    </citation>
    <scope>NUCLEOTIDE SEQUENCE [LARGE SCALE GENOMIC DNA]</scope>
    <source>
        <strain evidence="3 4">SN118</strain>
    </source>
</reference>